<name>A0A5C5WGT9_9BACT</name>
<proteinExistence type="predicted"/>
<organism evidence="1 2">
    <name type="scientific">Rubripirellula amarantea</name>
    <dbReference type="NCBI Taxonomy" id="2527999"/>
    <lineage>
        <taxon>Bacteria</taxon>
        <taxon>Pseudomonadati</taxon>
        <taxon>Planctomycetota</taxon>
        <taxon>Planctomycetia</taxon>
        <taxon>Pirellulales</taxon>
        <taxon>Pirellulaceae</taxon>
        <taxon>Rubripirellula</taxon>
    </lineage>
</organism>
<comment type="caution">
    <text evidence="1">The sequence shown here is derived from an EMBL/GenBank/DDBJ whole genome shotgun (WGS) entry which is preliminary data.</text>
</comment>
<accession>A0A5C5WGT9</accession>
<evidence type="ECO:0000313" key="1">
    <source>
        <dbReference type="EMBL" id="TWT49757.1"/>
    </source>
</evidence>
<dbReference type="EMBL" id="SJPI01000003">
    <property type="protein sequence ID" value="TWT49757.1"/>
    <property type="molecule type" value="Genomic_DNA"/>
</dbReference>
<gene>
    <name evidence="1" type="ORF">Pla22_49580</name>
</gene>
<dbReference type="RefSeq" id="WP_146517295.1">
    <property type="nucleotide sequence ID" value="NZ_SJPI01000003.1"/>
</dbReference>
<protein>
    <submittedName>
        <fullName evidence="1">Uncharacterized protein</fullName>
    </submittedName>
</protein>
<dbReference type="Proteomes" id="UP000316598">
    <property type="component" value="Unassembled WGS sequence"/>
</dbReference>
<sequence>MSPTPTSHAADYEPGQLLRELEQRQDDALAQLDELDAKLTEVLKGLGVTLEDECDVDVV</sequence>
<keyword evidence="2" id="KW-1185">Reference proteome</keyword>
<evidence type="ECO:0000313" key="2">
    <source>
        <dbReference type="Proteomes" id="UP000316598"/>
    </source>
</evidence>
<reference evidence="1 2" key="1">
    <citation type="submission" date="2019-02" db="EMBL/GenBank/DDBJ databases">
        <title>Deep-cultivation of Planctomycetes and their phenomic and genomic characterization uncovers novel biology.</title>
        <authorList>
            <person name="Wiegand S."/>
            <person name="Jogler M."/>
            <person name="Boedeker C."/>
            <person name="Pinto D."/>
            <person name="Vollmers J."/>
            <person name="Rivas-Marin E."/>
            <person name="Kohn T."/>
            <person name="Peeters S.H."/>
            <person name="Heuer A."/>
            <person name="Rast P."/>
            <person name="Oberbeckmann S."/>
            <person name="Bunk B."/>
            <person name="Jeske O."/>
            <person name="Meyerdierks A."/>
            <person name="Storesund J.E."/>
            <person name="Kallscheuer N."/>
            <person name="Luecker S."/>
            <person name="Lage O.M."/>
            <person name="Pohl T."/>
            <person name="Merkel B.J."/>
            <person name="Hornburger P."/>
            <person name="Mueller R.-W."/>
            <person name="Bruemmer F."/>
            <person name="Labrenz M."/>
            <person name="Spormann A.M."/>
            <person name="Op Den Camp H."/>
            <person name="Overmann J."/>
            <person name="Amann R."/>
            <person name="Jetten M.S.M."/>
            <person name="Mascher T."/>
            <person name="Medema M.H."/>
            <person name="Devos D.P."/>
            <person name="Kaster A.-K."/>
            <person name="Ovreas L."/>
            <person name="Rohde M."/>
            <person name="Galperin M.Y."/>
            <person name="Jogler C."/>
        </authorList>
    </citation>
    <scope>NUCLEOTIDE SEQUENCE [LARGE SCALE GENOMIC DNA]</scope>
    <source>
        <strain evidence="1 2">Pla22</strain>
    </source>
</reference>
<dbReference type="AlphaFoldDB" id="A0A5C5WGT9"/>